<feature type="domain" description="Acyltransferase 3" evidence="2">
    <location>
        <begin position="13"/>
        <end position="345"/>
    </location>
</feature>
<evidence type="ECO:0000259" key="3">
    <source>
        <dbReference type="Pfam" id="PF19040"/>
    </source>
</evidence>
<dbReference type="Proteomes" id="UP000199420">
    <property type="component" value="Unassembled WGS sequence"/>
</dbReference>
<dbReference type="GO" id="GO:0016787">
    <property type="term" value="F:hydrolase activity"/>
    <property type="evidence" value="ECO:0007669"/>
    <property type="project" value="UniProtKB-KW"/>
</dbReference>
<dbReference type="GO" id="GO:0016020">
    <property type="term" value="C:membrane"/>
    <property type="evidence" value="ECO:0007669"/>
    <property type="project" value="TreeGrafter"/>
</dbReference>
<feature type="transmembrane region" description="Helical" evidence="1">
    <location>
        <begin position="243"/>
        <end position="263"/>
    </location>
</feature>
<keyword evidence="1" id="KW-0812">Transmembrane</keyword>
<feature type="transmembrane region" description="Helical" evidence="1">
    <location>
        <begin position="328"/>
        <end position="348"/>
    </location>
</feature>
<organism evidence="4 5">
    <name type="scientific">Frateuria terrea</name>
    <dbReference type="NCBI Taxonomy" id="529704"/>
    <lineage>
        <taxon>Bacteria</taxon>
        <taxon>Pseudomonadati</taxon>
        <taxon>Pseudomonadota</taxon>
        <taxon>Gammaproteobacteria</taxon>
        <taxon>Lysobacterales</taxon>
        <taxon>Rhodanobacteraceae</taxon>
        <taxon>Frateuria</taxon>
    </lineage>
</organism>
<evidence type="ECO:0000256" key="1">
    <source>
        <dbReference type="SAM" id="Phobius"/>
    </source>
</evidence>
<dbReference type="GO" id="GO:0009103">
    <property type="term" value="P:lipopolysaccharide biosynthetic process"/>
    <property type="evidence" value="ECO:0007669"/>
    <property type="project" value="TreeGrafter"/>
</dbReference>
<proteinExistence type="predicted"/>
<dbReference type="PANTHER" id="PTHR23028:SF53">
    <property type="entry name" value="ACYL_TRANSF_3 DOMAIN-CONTAINING PROTEIN"/>
    <property type="match status" value="1"/>
</dbReference>
<evidence type="ECO:0000313" key="5">
    <source>
        <dbReference type="Proteomes" id="UP000199420"/>
    </source>
</evidence>
<dbReference type="OrthoDB" id="9767863at2"/>
<dbReference type="EMBL" id="FNYC01000006">
    <property type="protein sequence ID" value="SEJ31491.1"/>
    <property type="molecule type" value="Genomic_DNA"/>
</dbReference>
<keyword evidence="1" id="KW-0472">Membrane</keyword>
<dbReference type="Pfam" id="PF01757">
    <property type="entry name" value="Acyl_transf_3"/>
    <property type="match status" value="1"/>
</dbReference>
<feature type="transmembrane region" description="Helical" evidence="1">
    <location>
        <begin position="179"/>
        <end position="197"/>
    </location>
</feature>
<sequence>MHANEYRLGYRGDLEGLRAVAILLVVAAHAGVPWLPGGFVGVDVFFVLSGYLITGLLLRELTDTGSVGFSEFYVRRLRRLLPGLLTMLLVVGVCAKLLLAPGDQKEQAGAAASAAFWLSNIHFAFGRLDYFSSGAEGNLFLHTWSLGVEEQFYLLWPALLAWLWGGASRQSGGLRRLKIGMAVIVAVSLAACIVLTYTAPRLAFYMMPLRAWQFALGALVWLSKRAPGSARVGARARILDVMGWLGLVSIVAAATTLTSNVPYPGGWSVLPTLGAVAIIAAGVHDVGISRILAWRPLQLLGRVSYAWYLWHWPVLLLARALYSSDSPILRACAIAASLVLAILSYLMVETPTRHRRVWLARPPMTVAIALAVMTLASLMCLRWYNHASSLERSPQYRRLAKAHADAPAIYRMGCDEWYTSDALRVCGFGAKDAHHTAVLMGDSIAGQWFPAVAQAYDRPDWRLLVITKSSCPMVDEPLFYQRIGRMYVECSAWRQRAVTYLTEIKPDTVILGSVSTYAFSANQWMEGTGRILAPLAAASGQIYLLRSTPHLPFDGPDCLASHQGRPEWLASLGSCSAPAGRTNEAVYHWLQVASRPYPNVSVLDLNDQICPQGICQAQRDGFIVFRDSQHMTASFARSLSQVFRAKIEQKSLAGD</sequence>
<keyword evidence="4" id="KW-0378">Hydrolase</keyword>
<protein>
    <submittedName>
        <fullName evidence="4">Peptidoglycan/LPS O-acetylase OafA/YrhL, contains acyltransferase and SGNH-hydrolase domains</fullName>
    </submittedName>
</protein>
<keyword evidence="4" id="KW-0808">Transferase</keyword>
<keyword evidence="5" id="KW-1185">Reference proteome</keyword>
<accession>A0A1H6XR18</accession>
<feature type="domain" description="SGNH" evidence="3">
    <location>
        <begin position="421"/>
        <end position="644"/>
    </location>
</feature>
<dbReference type="PANTHER" id="PTHR23028">
    <property type="entry name" value="ACETYLTRANSFERASE"/>
    <property type="match status" value="1"/>
</dbReference>
<dbReference type="InterPro" id="IPR050879">
    <property type="entry name" value="Acyltransferase_3"/>
</dbReference>
<dbReference type="GO" id="GO:0016747">
    <property type="term" value="F:acyltransferase activity, transferring groups other than amino-acyl groups"/>
    <property type="evidence" value="ECO:0007669"/>
    <property type="project" value="InterPro"/>
</dbReference>
<gene>
    <name evidence="4" type="ORF">SAMN04487997_2959</name>
</gene>
<reference evidence="4 5" key="1">
    <citation type="submission" date="2016-10" db="EMBL/GenBank/DDBJ databases">
        <authorList>
            <person name="de Groot N.N."/>
        </authorList>
    </citation>
    <scope>NUCLEOTIDE SEQUENCE [LARGE SCALE GENOMIC DNA]</scope>
    <source>
        <strain evidence="4 5">DSM 26515</strain>
    </source>
</reference>
<dbReference type="STRING" id="529704.SAMN02927913_2482"/>
<feature type="transmembrane region" description="Helical" evidence="1">
    <location>
        <begin position="203"/>
        <end position="222"/>
    </location>
</feature>
<feature type="transmembrane region" description="Helical" evidence="1">
    <location>
        <begin position="360"/>
        <end position="384"/>
    </location>
</feature>
<feature type="transmembrane region" description="Helical" evidence="1">
    <location>
        <begin position="269"/>
        <end position="293"/>
    </location>
</feature>
<dbReference type="InterPro" id="IPR043968">
    <property type="entry name" value="SGNH"/>
</dbReference>
<keyword evidence="1" id="KW-1133">Transmembrane helix</keyword>
<evidence type="ECO:0000313" key="4">
    <source>
        <dbReference type="EMBL" id="SEJ31491.1"/>
    </source>
</evidence>
<dbReference type="Pfam" id="PF19040">
    <property type="entry name" value="SGNH"/>
    <property type="match status" value="1"/>
</dbReference>
<dbReference type="RefSeq" id="WP_091337342.1">
    <property type="nucleotide sequence ID" value="NZ_FNYC01000006.1"/>
</dbReference>
<name>A0A1H6XR18_9GAMM</name>
<evidence type="ECO:0000259" key="2">
    <source>
        <dbReference type="Pfam" id="PF01757"/>
    </source>
</evidence>
<dbReference type="AlphaFoldDB" id="A0A1H6XR18"/>
<dbReference type="InterPro" id="IPR002656">
    <property type="entry name" value="Acyl_transf_3_dom"/>
</dbReference>
<feature type="transmembrane region" description="Helical" evidence="1">
    <location>
        <begin position="79"/>
        <end position="99"/>
    </location>
</feature>
<feature type="transmembrane region" description="Helical" evidence="1">
    <location>
        <begin position="16"/>
        <end position="32"/>
    </location>
</feature>
<keyword evidence="4" id="KW-0012">Acyltransferase</keyword>
<feature type="transmembrane region" description="Helical" evidence="1">
    <location>
        <begin position="305"/>
        <end position="322"/>
    </location>
</feature>